<dbReference type="EMBL" id="VEVO01000008">
    <property type="protein sequence ID" value="KAF0038894.1"/>
    <property type="molecule type" value="Genomic_DNA"/>
</dbReference>
<accession>A0A6A4T6V0</accession>
<evidence type="ECO:0000313" key="3">
    <source>
        <dbReference type="Proteomes" id="UP000438429"/>
    </source>
</evidence>
<proteinExistence type="predicted"/>
<feature type="region of interest" description="Disordered" evidence="1">
    <location>
        <begin position="26"/>
        <end position="60"/>
    </location>
</feature>
<gene>
    <name evidence="2" type="ORF">F2P81_009378</name>
</gene>
<organism evidence="2 3">
    <name type="scientific">Scophthalmus maximus</name>
    <name type="common">Turbot</name>
    <name type="synonym">Psetta maxima</name>
    <dbReference type="NCBI Taxonomy" id="52904"/>
    <lineage>
        <taxon>Eukaryota</taxon>
        <taxon>Metazoa</taxon>
        <taxon>Chordata</taxon>
        <taxon>Craniata</taxon>
        <taxon>Vertebrata</taxon>
        <taxon>Euteleostomi</taxon>
        <taxon>Actinopterygii</taxon>
        <taxon>Neopterygii</taxon>
        <taxon>Teleostei</taxon>
        <taxon>Neoteleostei</taxon>
        <taxon>Acanthomorphata</taxon>
        <taxon>Carangaria</taxon>
        <taxon>Pleuronectiformes</taxon>
        <taxon>Pleuronectoidei</taxon>
        <taxon>Scophthalmidae</taxon>
        <taxon>Scophthalmus</taxon>
    </lineage>
</organism>
<evidence type="ECO:0000313" key="2">
    <source>
        <dbReference type="EMBL" id="KAF0038894.1"/>
    </source>
</evidence>
<dbReference type="AlphaFoldDB" id="A0A6A4T6V0"/>
<comment type="caution">
    <text evidence="2">The sequence shown here is derived from an EMBL/GenBank/DDBJ whole genome shotgun (WGS) entry which is preliminary data.</text>
</comment>
<evidence type="ECO:0000256" key="1">
    <source>
        <dbReference type="SAM" id="MobiDB-lite"/>
    </source>
</evidence>
<reference evidence="2 3" key="1">
    <citation type="submission" date="2019-06" db="EMBL/GenBank/DDBJ databases">
        <title>Draft genomes of female and male turbot (Scophthalmus maximus).</title>
        <authorList>
            <person name="Xu H."/>
            <person name="Xu X.-W."/>
            <person name="Shao C."/>
            <person name="Chen S."/>
        </authorList>
    </citation>
    <scope>NUCLEOTIDE SEQUENCE [LARGE SCALE GENOMIC DNA]</scope>
    <source>
        <strain evidence="2">Ysfricsl-2016a</strain>
        <tissue evidence="2">Blood</tissue>
    </source>
</reference>
<feature type="compositionally biased region" description="Acidic residues" evidence="1">
    <location>
        <begin position="47"/>
        <end position="56"/>
    </location>
</feature>
<name>A0A6A4T6V0_SCOMX</name>
<feature type="compositionally biased region" description="Polar residues" evidence="1">
    <location>
        <begin position="26"/>
        <end position="37"/>
    </location>
</feature>
<dbReference type="Proteomes" id="UP000438429">
    <property type="component" value="Unassembled WGS sequence"/>
</dbReference>
<sequence>MDHYPAGSRHKKLVNCGREGMNTFSNYTVRFETSPTPRNGEDRQKEEEEEEEEEEDGQKHISAAVLPRYELSGQPAFAPAQFNGDVSVQDTSARIDDHFHHPDTLVSFAYNVSSMAAT</sequence>
<protein>
    <submittedName>
        <fullName evidence="2">Uncharacterized protein</fullName>
    </submittedName>
</protein>